<feature type="region of interest" description="Disordered" evidence="5">
    <location>
        <begin position="1"/>
        <end position="142"/>
    </location>
</feature>
<dbReference type="Pfam" id="PF13812">
    <property type="entry name" value="PPR_3"/>
    <property type="match status" value="1"/>
</dbReference>
<dbReference type="InterPro" id="IPR000504">
    <property type="entry name" value="RRM_dom"/>
</dbReference>
<comment type="caution">
    <text evidence="8">The sequence shown here is derived from an EMBL/GenBank/DDBJ whole genome shotgun (WGS) entry which is preliminary data.</text>
</comment>
<feature type="compositionally biased region" description="Polar residues" evidence="5">
    <location>
        <begin position="92"/>
        <end position="102"/>
    </location>
</feature>
<dbReference type="Pfam" id="PF12854">
    <property type="entry name" value="PPR_1"/>
    <property type="match status" value="1"/>
</dbReference>
<evidence type="ECO:0000259" key="7">
    <source>
        <dbReference type="PROSITE" id="PS50102"/>
    </source>
</evidence>
<keyword evidence="6" id="KW-0472">Membrane</keyword>
<proteinExistence type="inferred from homology"/>
<reference evidence="9" key="1">
    <citation type="journal article" date="2019" name="Plant Biotechnol. J.">
        <title>Genome sequencing of the Australian wild diploid species Gossypium australe highlights disease resistance and delayed gland morphogenesis.</title>
        <authorList>
            <person name="Cai Y."/>
            <person name="Cai X."/>
            <person name="Wang Q."/>
            <person name="Wang P."/>
            <person name="Zhang Y."/>
            <person name="Cai C."/>
            <person name="Xu Y."/>
            <person name="Wang K."/>
            <person name="Zhou Z."/>
            <person name="Wang C."/>
            <person name="Geng S."/>
            <person name="Li B."/>
            <person name="Dong Q."/>
            <person name="Hou Y."/>
            <person name="Wang H."/>
            <person name="Ai P."/>
            <person name="Liu Z."/>
            <person name="Yi F."/>
            <person name="Sun M."/>
            <person name="An G."/>
            <person name="Cheng J."/>
            <person name="Zhang Y."/>
            <person name="Shi Q."/>
            <person name="Xie Y."/>
            <person name="Shi X."/>
            <person name="Chang Y."/>
            <person name="Huang F."/>
            <person name="Chen Y."/>
            <person name="Hong S."/>
            <person name="Mi L."/>
            <person name="Sun Q."/>
            <person name="Zhang L."/>
            <person name="Zhou B."/>
            <person name="Peng R."/>
            <person name="Zhang X."/>
            <person name="Liu F."/>
        </authorList>
    </citation>
    <scope>NUCLEOTIDE SEQUENCE [LARGE SCALE GENOMIC DNA]</scope>
    <source>
        <strain evidence="9">cv. PA1801</strain>
    </source>
</reference>
<dbReference type="PANTHER" id="PTHR47939:SF1">
    <property type="entry name" value="OS04G0684500 PROTEIN"/>
    <property type="match status" value="1"/>
</dbReference>
<dbReference type="Proteomes" id="UP000325315">
    <property type="component" value="Unassembled WGS sequence"/>
</dbReference>
<feature type="repeat" description="PPR" evidence="4">
    <location>
        <begin position="297"/>
        <end position="331"/>
    </location>
</feature>
<sequence>MVMDSLVSLPTSHCHSPLFTSKPHSSSATTTTSVSFSLPPPPQPPEPNIRRPKSINPSPKPKISSNPLKNFSTTTPTPTTTNNNFSHVPSPGETTRTTQSLVSKLRLSSILFPPPPPPPLLHDTRKETQISEPEAPSPELEKPENFLQHGKIFIGNLPSWIKKHEVAEFFRQFGPIKDVIVIKAHNEIHRNAGFGFVIYGGPPPVAEKSAVKAVEFDGVEFHGRVLTVKLDDGTRLKGKAEERARWVEGYQGQDLSNKSKWHQEREGSRRLFRKVLDSEPENWQKVVIAFERIDKPSRREFGLMVNYYARRGDMHRARETFERMRSRGIEPTSHVYTNLVHAYAVGRDMEEALSCVRKMKEEGIEITLVTYSILVKGFAKIGNSEAADYWFEEAKERHTLLNAIIYGNIVYAHCQTCNMERAEALVREMEEEGIDAPIDIYHTMMDGYTMIGNEEKCLIVFERLKVKAHFIYSSGSTLTSLITLSCMICAFWKRNLLQECGFNPSIISYGCLINLYAKARIFNFYLMILFLCMLSPTPPLYGVFLFSVCIGKVSKALEVSKMMECAGIKHNMKTYSMLINGYLKLKDWANAFAIFEDLVKDGLKPDVVLYNNIIQAFCGMGNMDRAIHTVKEMQKERHRPTTRTFMPIIHGFARAGEMRRALEVFDKMRRSGCIPTVHTFNALILGLTEKRQMEKAVEILDEMTLAGITPNEHTYTTIMHGYASLGDTGKAFEYFSKLRNEGLELDVYTYEALLKACCKSGRMQSALAVTKEMAAQNIPRNTFVYNILIDGWARRGDVWEAADLMQQMKQEGVQPDIHTYTSFINACCKAGDMLRATKTIQEMDAIGIKPNVKTYTTLIHGWARASLPEKALKCFEEMKLAGLKPDKAVYHCLMTSLLSRATVAEAYIYSGVLSVCREMIVSGLTVDMGTAVHWSRCLRKIERSGGELTEALQKTFPPDWNSYRTIAANSDPETDDEPESDDEDNDVYIDDVTDGDNDLDNKDLNRLW</sequence>
<dbReference type="InterPro" id="IPR035979">
    <property type="entry name" value="RBD_domain_sf"/>
</dbReference>
<evidence type="ECO:0000256" key="1">
    <source>
        <dbReference type="ARBA" id="ARBA00007626"/>
    </source>
</evidence>
<dbReference type="InterPro" id="IPR012677">
    <property type="entry name" value="Nucleotide-bd_a/b_plait_sf"/>
</dbReference>
<name>A0A5B6UBA1_9ROSI</name>
<feature type="repeat" description="PPR" evidence="4">
    <location>
        <begin position="711"/>
        <end position="745"/>
    </location>
</feature>
<dbReference type="Pfam" id="PF00076">
    <property type="entry name" value="RRM_1"/>
    <property type="match status" value="1"/>
</dbReference>
<dbReference type="InterPro" id="IPR050667">
    <property type="entry name" value="PPR-containing_protein"/>
</dbReference>
<feature type="compositionally biased region" description="Low complexity" evidence="5">
    <location>
        <begin position="54"/>
        <end position="86"/>
    </location>
</feature>
<keyword evidence="6" id="KW-0812">Transmembrane</keyword>
<feature type="repeat" description="PPR" evidence="4">
    <location>
        <begin position="816"/>
        <end position="850"/>
    </location>
</feature>
<feature type="region of interest" description="Disordered" evidence="5">
    <location>
        <begin position="966"/>
        <end position="1008"/>
    </location>
</feature>
<feature type="compositionally biased region" description="Pro residues" evidence="5">
    <location>
        <begin position="38"/>
        <end position="47"/>
    </location>
</feature>
<evidence type="ECO:0000256" key="6">
    <source>
        <dbReference type="SAM" id="Phobius"/>
    </source>
</evidence>
<dbReference type="CDD" id="cd00590">
    <property type="entry name" value="RRM_SF"/>
    <property type="match status" value="1"/>
</dbReference>
<gene>
    <name evidence="8" type="ORF">EPI10_010093</name>
</gene>
<feature type="repeat" description="PPR" evidence="4">
    <location>
        <begin position="641"/>
        <end position="675"/>
    </location>
</feature>
<dbReference type="SMART" id="SM00360">
    <property type="entry name" value="RRM"/>
    <property type="match status" value="1"/>
</dbReference>
<dbReference type="GO" id="GO:0003723">
    <property type="term" value="F:RNA binding"/>
    <property type="evidence" value="ECO:0007669"/>
    <property type="project" value="UniProtKB-UniRule"/>
</dbReference>
<feature type="repeat" description="PPR" evidence="4">
    <location>
        <begin position="332"/>
        <end position="366"/>
    </location>
</feature>
<dbReference type="InterPro" id="IPR002885">
    <property type="entry name" value="PPR_rpt"/>
</dbReference>
<dbReference type="Gene3D" id="3.30.70.330">
    <property type="match status" value="1"/>
</dbReference>
<protein>
    <submittedName>
        <fullName evidence="8">Pentatricopeptide repeat-containing protein chloroplastic</fullName>
    </submittedName>
</protein>
<feature type="repeat" description="PPR" evidence="4">
    <location>
        <begin position="402"/>
        <end position="436"/>
    </location>
</feature>
<feature type="repeat" description="PPR" evidence="4">
    <location>
        <begin position="676"/>
        <end position="710"/>
    </location>
</feature>
<dbReference type="SUPFAM" id="SSF48452">
    <property type="entry name" value="TPR-like"/>
    <property type="match status" value="1"/>
</dbReference>
<dbReference type="Pfam" id="PF01535">
    <property type="entry name" value="PPR"/>
    <property type="match status" value="3"/>
</dbReference>
<evidence type="ECO:0000256" key="2">
    <source>
        <dbReference type="ARBA" id="ARBA00022737"/>
    </source>
</evidence>
<dbReference type="InterPro" id="IPR011990">
    <property type="entry name" value="TPR-like_helical_dom_sf"/>
</dbReference>
<dbReference type="EMBL" id="SMMG02000013">
    <property type="protein sequence ID" value="KAA3454137.1"/>
    <property type="molecule type" value="Genomic_DNA"/>
</dbReference>
<dbReference type="AlphaFoldDB" id="A0A5B6UBA1"/>
<organism evidence="8 9">
    <name type="scientific">Gossypium australe</name>
    <dbReference type="NCBI Taxonomy" id="47621"/>
    <lineage>
        <taxon>Eukaryota</taxon>
        <taxon>Viridiplantae</taxon>
        <taxon>Streptophyta</taxon>
        <taxon>Embryophyta</taxon>
        <taxon>Tracheophyta</taxon>
        <taxon>Spermatophyta</taxon>
        <taxon>Magnoliopsida</taxon>
        <taxon>eudicotyledons</taxon>
        <taxon>Gunneridae</taxon>
        <taxon>Pentapetalae</taxon>
        <taxon>rosids</taxon>
        <taxon>malvids</taxon>
        <taxon>Malvales</taxon>
        <taxon>Malvaceae</taxon>
        <taxon>Malvoideae</taxon>
        <taxon>Gossypium</taxon>
    </lineage>
</organism>
<accession>A0A5B6UBA1</accession>
<keyword evidence="2" id="KW-0677">Repeat</keyword>
<evidence type="ECO:0000256" key="4">
    <source>
        <dbReference type="PROSITE-ProRule" id="PRU00708"/>
    </source>
</evidence>
<feature type="compositionally biased region" description="Acidic residues" evidence="5">
    <location>
        <begin position="972"/>
        <end position="998"/>
    </location>
</feature>
<feature type="repeat" description="PPR" evidence="4">
    <location>
        <begin position="571"/>
        <end position="605"/>
    </location>
</feature>
<feature type="transmembrane region" description="Helical" evidence="6">
    <location>
        <begin position="470"/>
        <end position="492"/>
    </location>
</feature>
<feature type="repeat" description="PPR" evidence="4">
    <location>
        <begin position="746"/>
        <end position="780"/>
    </location>
</feature>
<dbReference type="OrthoDB" id="185373at2759"/>
<feature type="transmembrane region" description="Helical" evidence="6">
    <location>
        <begin position="524"/>
        <end position="546"/>
    </location>
</feature>
<feature type="repeat" description="PPR" evidence="4">
    <location>
        <begin position="606"/>
        <end position="640"/>
    </location>
</feature>
<feature type="compositionally biased region" description="Basic and acidic residues" evidence="5">
    <location>
        <begin position="999"/>
        <end position="1008"/>
    </location>
</feature>
<evidence type="ECO:0000256" key="5">
    <source>
        <dbReference type="SAM" id="MobiDB-lite"/>
    </source>
</evidence>
<evidence type="ECO:0000256" key="3">
    <source>
        <dbReference type="PROSITE-ProRule" id="PRU00176"/>
    </source>
</evidence>
<evidence type="ECO:0000313" key="9">
    <source>
        <dbReference type="Proteomes" id="UP000325315"/>
    </source>
</evidence>
<dbReference type="PANTHER" id="PTHR47939">
    <property type="entry name" value="MEMBRANE-ASSOCIATED SALT-INDUCIBLE PROTEIN-LIKE"/>
    <property type="match status" value="1"/>
</dbReference>
<dbReference type="PROSITE" id="PS51375">
    <property type="entry name" value="PPR"/>
    <property type="match status" value="12"/>
</dbReference>
<feature type="repeat" description="PPR" evidence="4">
    <location>
        <begin position="851"/>
        <end position="885"/>
    </location>
</feature>
<feature type="compositionally biased region" description="Low complexity" evidence="5">
    <location>
        <begin position="20"/>
        <end position="37"/>
    </location>
</feature>
<dbReference type="PROSITE" id="PS50102">
    <property type="entry name" value="RRM"/>
    <property type="match status" value="1"/>
</dbReference>
<dbReference type="Pfam" id="PF13041">
    <property type="entry name" value="PPR_2"/>
    <property type="match status" value="4"/>
</dbReference>
<dbReference type="SUPFAM" id="SSF54928">
    <property type="entry name" value="RNA-binding domain, RBD"/>
    <property type="match status" value="1"/>
</dbReference>
<keyword evidence="3" id="KW-0694">RNA-binding</keyword>
<evidence type="ECO:0000313" key="8">
    <source>
        <dbReference type="EMBL" id="KAA3454137.1"/>
    </source>
</evidence>
<dbReference type="Gene3D" id="1.25.40.10">
    <property type="entry name" value="Tetratricopeptide repeat domain"/>
    <property type="match status" value="5"/>
</dbReference>
<keyword evidence="9" id="KW-1185">Reference proteome</keyword>
<feature type="domain" description="RRM" evidence="7">
    <location>
        <begin position="150"/>
        <end position="233"/>
    </location>
</feature>
<comment type="similarity">
    <text evidence="1">Belongs to the PPR family. P subfamily.</text>
</comment>
<dbReference type="NCBIfam" id="TIGR00756">
    <property type="entry name" value="PPR"/>
    <property type="match status" value="13"/>
</dbReference>
<keyword evidence="6" id="KW-1133">Transmembrane helix</keyword>
<feature type="repeat" description="PPR" evidence="4">
    <location>
        <begin position="781"/>
        <end position="815"/>
    </location>
</feature>